<dbReference type="SUPFAM" id="SSF53756">
    <property type="entry name" value="UDP-Glycosyltransferase/glycogen phosphorylase"/>
    <property type="match status" value="1"/>
</dbReference>
<dbReference type="Proteomes" id="UP001163821">
    <property type="component" value="Unassembled WGS sequence"/>
</dbReference>
<proteinExistence type="predicted"/>
<sequence>MPAIIIDPTVNIQYSSFYIKGLEIVFGKVNVRFSSKYFKSLKRQKERNSYEHYMAFVLVDKDCLTKYVIDFRDKVEVKESAYDWCDKYAKINYHKRYTGSRFSSKMISIPPGFGIRIWGLWETIFYGISNFAKCNFSPVTSGKQFFADYFLLYLRRLPIEGYSKNDQLKEYESMESKENYVFFISTLWPHENCLKTTNVLRKHFIETCKNFQFIDFEGGFYANSSHPQYEEFKQIVFTKPYSVKSYLDKTKASLFVFNTPSVHNCHGWKLGEFLAMGKAIISTPLSNELPEALVHGKNIHIISDFSKLEETVRLIVKNKKYRQHLEVGAKAYYLKYVKPESVIRYILNY</sequence>
<evidence type="ECO:0000313" key="1">
    <source>
        <dbReference type="EMBL" id="MCW0481672.1"/>
    </source>
</evidence>
<protein>
    <submittedName>
        <fullName evidence="1">Uncharacterized protein</fullName>
    </submittedName>
</protein>
<gene>
    <name evidence="1" type="ORF">N2K84_02950</name>
</gene>
<organism evidence="1 2">
    <name type="scientific">Gaoshiqia sediminis</name>
    <dbReference type="NCBI Taxonomy" id="2986998"/>
    <lineage>
        <taxon>Bacteria</taxon>
        <taxon>Pseudomonadati</taxon>
        <taxon>Bacteroidota</taxon>
        <taxon>Bacteroidia</taxon>
        <taxon>Marinilabiliales</taxon>
        <taxon>Prolixibacteraceae</taxon>
        <taxon>Gaoshiqia</taxon>
    </lineage>
</organism>
<comment type="caution">
    <text evidence="1">The sequence shown here is derived from an EMBL/GenBank/DDBJ whole genome shotgun (WGS) entry which is preliminary data.</text>
</comment>
<reference evidence="1" key="1">
    <citation type="submission" date="2022-10" db="EMBL/GenBank/DDBJ databases">
        <title>Gaoshiqiia sediminis gen. nov., sp. nov., isolated from coastal sediment.</title>
        <authorList>
            <person name="Yu W.X."/>
            <person name="Mu D.S."/>
            <person name="Du J.Z."/>
            <person name="Liang Y.Q."/>
        </authorList>
    </citation>
    <scope>NUCLEOTIDE SEQUENCE</scope>
    <source>
        <strain evidence="1">A06</strain>
    </source>
</reference>
<accession>A0AA41Y5U0</accession>
<name>A0AA41Y5U0_9BACT</name>
<evidence type="ECO:0000313" key="2">
    <source>
        <dbReference type="Proteomes" id="UP001163821"/>
    </source>
</evidence>
<dbReference type="RefSeq" id="WP_282590281.1">
    <property type="nucleotide sequence ID" value="NZ_JAPAAF010000002.1"/>
</dbReference>
<dbReference type="Gene3D" id="3.40.50.2000">
    <property type="entry name" value="Glycogen Phosphorylase B"/>
    <property type="match status" value="1"/>
</dbReference>
<dbReference type="AlphaFoldDB" id="A0AA41Y5U0"/>
<keyword evidence="2" id="KW-1185">Reference proteome</keyword>
<dbReference type="EMBL" id="JAPAAF010000002">
    <property type="protein sequence ID" value="MCW0481672.1"/>
    <property type="molecule type" value="Genomic_DNA"/>
</dbReference>